<evidence type="ECO:0000256" key="2">
    <source>
        <dbReference type="SAM" id="SignalP"/>
    </source>
</evidence>
<evidence type="ECO:0000256" key="1">
    <source>
        <dbReference type="SAM" id="Phobius"/>
    </source>
</evidence>
<feature type="signal peptide" evidence="2">
    <location>
        <begin position="1"/>
        <end position="23"/>
    </location>
</feature>
<dbReference type="Pfam" id="PF01841">
    <property type="entry name" value="Transglut_core"/>
    <property type="match status" value="1"/>
</dbReference>
<dbReference type="Proteomes" id="UP000192610">
    <property type="component" value="Unassembled WGS sequence"/>
</dbReference>
<dbReference type="STRING" id="354355.SAMN05660816_02709"/>
<feature type="chain" id="PRO_5012935434" description="Transglutaminase-like domain-containing protein" evidence="2">
    <location>
        <begin position="24"/>
        <end position="426"/>
    </location>
</feature>
<keyword evidence="2" id="KW-0732">Signal</keyword>
<evidence type="ECO:0000313" key="5">
    <source>
        <dbReference type="Proteomes" id="UP000192610"/>
    </source>
</evidence>
<gene>
    <name evidence="4" type="ORF">A4H97_18465</name>
</gene>
<comment type="caution">
    <text evidence="4">The sequence shown here is derived from an EMBL/GenBank/DDBJ whole genome shotgun (WGS) entry which is preliminary data.</text>
</comment>
<evidence type="ECO:0000313" key="4">
    <source>
        <dbReference type="EMBL" id="OQP38703.1"/>
    </source>
</evidence>
<accession>A0A1V9DXU8</accession>
<feature type="domain" description="Transglutaminase-like" evidence="3">
    <location>
        <begin position="186"/>
        <end position="287"/>
    </location>
</feature>
<feature type="transmembrane region" description="Helical" evidence="1">
    <location>
        <begin position="401"/>
        <end position="421"/>
    </location>
</feature>
<dbReference type="RefSeq" id="WP_081204709.1">
    <property type="nucleotide sequence ID" value="NZ_FOCZ01000004.1"/>
</dbReference>
<dbReference type="OrthoDB" id="675213at2"/>
<dbReference type="AlphaFoldDB" id="A0A1V9DXU8"/>
<reference evidence="5" key="1">
    <citation type="submission" date="2016-04" db="EMBL/GenBank/DDBJ databases">
        <authorList>
            <person name="Chen L."/>
            <person name="Zhuang W."/>
            <person name="Wang G."/>
        </authorList>
    </citation>
    <scope>NUCLEOTIDE SEQUENCE [LARGE SCALE GENOMIC DNA]</scope>
    <source>
        <strain evidence="5">17621</strain>
    </source>
</reference>
<dbReference type="SUPFAM" id="SSF54001">
    <property type="entry name" value="Cysteine proteinases"/>
    <property type="match status" value="1"/>
</dbReference>
<dbReference type="InterPro" id="IPR002931">
    <property type="entry name" value="Transglutaminase-like"/>
</dbReference>
<sequence>MTTKAFISCLLLFLLAAALNWFARKEMDYSFADQPGYNQLYEIREQTRITHLADNKNGSITITFAGKAIQKQNDFRVYYKDSLLTTSKAETCTFQPLPDTREYHIKINDAAGDVTVSLNNTPDSVYRLVGNTTAVNFEMTGSNVPIEPNSLYSLADWAMNFDDQSDRDKKEVDDYLRDSIQLTANETTTERILKIADFILQRVKGMDGTPADSVAQLSPVNKLKCVQAGRSKIWCGMYTKILCAFANKAGVPVRFIECGDTRAGMSGGEHVFSEVYLKEYNSWAYVDLTAKTVFVKKGMQYLNTIDVQRLLRYPLNDPDLTADYFNGDSIVQTPYNQVASTARTYFHRNNIFRFYFSDFLKVQNPKNLFERGIKLFYSKPYYAVYGDNTGIGRSQLMVRIISTYIMFFFLGLSIFFGFKWLRQKTA</sequence>
<organism evidence="4 5">
    <name type="scientific">Niastella yeongjuensis</name>
    <dbReference type="NCBI Taxonomy" id="354355"/>
    <lineage>
        <taxon>Bacteria</taxon>
        <taxon>Pseudomonadati</taxon>
        <taxon>Bacteroidota</taxon>
        <taxon>Chitinophagia</taxon>
        <taxon>Chitinophagales</taxon>
        <taxon>Chitinophagaceae</taxon>
        <taxon>Niastella</taxon>
    </lineage>
</organism>
<name>A0A1V9DXU8_9BACT</name>
<keyword evidence="1" id="KW-1133">Transmembrane helix</keyword>
<keyword evidence="5" id="KW-1185">Reference proteome</keyword>
<evidence type="ECO:0000259" key="3">
    <source>
        <dbReference type="Pfam" id="PF01841"/>
    </source>
</evidence>
<protein>
    <recommendedName>
        <fullName evidence="3">Transglutaminase-like domain-containing protein</fullName>
    </recommendedName>
</protein>
<dbReference type="EMBL" id="LVXG01000082">
    <property type="protein sequence ID" value="OQP38703.1"/>
    <property type="molecule type" value="Genomic_DNA"/>
</dbReference>
<dbReference type="InterPro" id="IPR038765">
    <property type="entry name" value="Papain-like_cys_pep_sf"/>
</dbReference>
<dbReference type="Gene3D" id="3.10.620.30">
    <property type="match status" value="1"/>
</dbReference>
<keyword evidence="1" id="KW-0472">Membrane</keyword>
<keyword evidence="1" id="KW-0812">Transmembrane</keyword>
<proteinExistence type="predicted"/>